<dbReference type="SUPFAM" id="SSF55729">
    <property type="entry name" value="Acyl-CoA N-acyltransferases (Nat)"/>
    <property type="match status" value="1"/>
</dbReference>
<dbReference type="Proteomes" id="UP000307169">
    <property type="component" value="Unassembled WGS sequence"/>
</dbReference>
<evidence type="ECO:0000256" key="4">
    <source>
        <dbReference type="ARBA" id="ARBA00022989"/>
    </source>
</evidence>
<evidence type="ECO:0000313" key="8">
    <source>
        <dbReference type="Proteomes" id="UP000307169"/>
    </source>
</evidence>
<evidence type="ECO:0000259" key="6">
    <source>
        <dbReference type="Pfam" id="PF09924"/>
    </source>
</evidence>
<dbReference type="PANTHER" id="PTHR34697:SF2">
    <property type="entry name" value="PHOSPHATIDYLGLYCEROL LYSYLTRANSFERASE"/>
    <property type="match status" value="1"/>
</dbReference>
<dbReference type="Pfam" id="PF09924">
    <property type="entry name" value="LPG_synthase_C"/>
    <property type="match status" value="1"/>
</dbReference>
<dbReference type="GO" id="GO:0016755">
    <property type="term" value="F:aminoacyltransferase activity"/>
    <property type="evidence" value="ECO:0007669"/>
    <property type="project" value="TreeGrafter"/>
</dbReference>
<evidence type="ECO:0000256" key="2">
    <source>
        <dbReference type="ARBA" id="ARBA00022475"/>
    </source>
</evidence>
<keyword evidence="2" id="KW-1003">Cell membrane</keyword>
<keyword evidence="4" id="KW-1133">Transmembrane helix</keyword>
<dbReference type="GO" id="GO:0055091">
    <property type="term" value="P:phospholipid homeostasis"/>
    <property type="evidence" value="ECO:0007669"/>
    <property type="project" value="TreeGrafter"/>
</dbReference>
<name>A0A4T0NY36_9BASI</name>
<evidence type="ECO:0000256" key="5">
    <source>
        <dbReference type="ARBA" id="ARBA00023136"/>
    </source>
</evidence>
<dbReference type="InterPro" id="IPR051211">
    <property type="entry name" value="PG_lysyltransferase"/>
</dbReference>
<dbReference type="InterPro" id="IPR016181">
    <property type="entry name" value="Acyl_CoA_acyltransferase"/>
</dbReference>
<comment type="subcellular location">
    <subcellularLocation>
        <location evidence="1">Cell membrane</location>
        <topology evidence="1">Multi-pass membrane protein</topology>
    </subcellularLocation>
</comment>
<protein>
    <recommendedName>
        <fullName evidence="6">Phosphatidylglycerol lysyltransferase C-terminal domain-containing protein</fullName>
    </recommendedName>
</protein>
<dbReference type="AlphaFoldDB" id="A0A4T0NY36"/>
<evidence type="ECO:0000256" key="1">
    <source>
        <dbReference type="ARBA" id="ARBA00004651"/>
    </source>
</evidence>
<comment type="caution">
    <text evidence="7">The sequence shown here is derived from an EMBL/GenBank/DDBJ whole genome shotgun (WGS) entry which is preliminary data.</text>
</comment>
<accession>A0A4T0NY36</accession>
<dbReference type="InterPro" id="IPR024320">
    <property type="entry name" value="LPG_synthase_C"/>
</dbReference>
<gene>
    <name evidence="7" type="ORF">E3Q17_01852</name>
</gene>
<dbReference type="Gene3D" id="3.40.630.30">
    <property type="match status" value="1"/>
</dbReference>
<reference evidence="7 8" key="1">
    <citation type="submission" date="2019-03" db="EMBL/GenBank/DDBJ databases">
        <title>Sequencing 25 genomes of Wallemia mellicola.</title>
        <authorList>
            <person name="Gostincar C."/>
        </authorList>
    </citation>
    <scope>NUCLEOTIDE SEQUENCE [LARGE SCALE GENOMIC DNA]</scope>
    <source>
        <strain evidence="7 8">EXF-1262</strain>
    </source>
</reference>
<proteinExistence type="predicted"/>
<keyword evidence="5" id="KW-0472">Membrane</keyword>
<sequence>MTRNIEKDKLAELIATNEKYSPATSWLEERYSLFIKNGNVQGYIQLDGYQFYWGDPIVINGEPIEFIRHTIDFAKENSCTPVFCEISEDLEALLENDEFKFSCLSCTHEDIINPTEANLDVKDVQQNVRRSQRAGVEVYELSGDPTGEQRDAINEGVEQWKQGRKGDQIATASMDPFLDSVHRRFFIAHIENKIVGVLILSLLKDQGYQIKNCTAFPDSPKGTSERLIVECLETLKKEDAHHVSFGISASDHMEPVHNLKGMRVSWLSGTYKSILKSTGIFRRADFRSKFNVKHEPLYICYPKHEFGMDGIQALMKTLKTN</sequence>
<dbReference type="PANTHER" id="PTHR34697">
    <property type="entry name" value="PHOSPHATIDYLGLYCEROL LYSYLTRANSFERASE"/>
    <property type="match status" value="1"/>
</dbReference>
<keyword evidence="3" id="KW-0812">Transmembrane</keyword>
<organism evidence="7 8">
    <name type="scientific">Wallemia mellicola</name>
    <dbReference type="NCBI Taxonomy" id="1708541"/>
    <lineage>
        <taxon>Eukaryota</taxon>
        <taxon>Fungi</taxon>
        <taxon>Dikarya</taxon>
        <taxon>Basidiomycota</taxon>
        <taxon>Wallemiomycotina</taxon>
        <taxon>Wallemiomycetes</taxon>
        <taxon>Wallemiales</taxon>
        <taxon>Wallemiaceae</taxon>
        <taxon>Wallemia</taxon>
    </lineage>
</organism>
<dbReference type="GO" id="GO:0005886">
    <property type="term" value="C:plasma membrane"/>
    <property type="evidence" value="ECO:0007669"/>
    <property type="project" value="UniProtKB-SubCell"/>
</dbReference>
<feature type="domain" description="Phosphatidylglycerol lysyltransferase C-terminal" evidence="6">
    <location>
        <begin position="29"/>
        <end position="301"/>
    </location>
</feature>
<dbReference type="EMBL" id="SPRH01000017">
    <property type="protein sequence ID" value="TIC01417.1"/>
    <property type="molecule type" value="Genomic_DNA"/>
</dbReference>
<evidence type="ECO:0000313" key="7">
    <source>
        <dbReference type="EMBL" id="TIC01417.1"/>
    </source>
</evidence>
<evidence type="ECO:0000256" key="3">
    <source>
        <dbReference type="ARBA" id="ARBA00022692"/>
    </source>
</evidence>